<dbReference type="Proteomes" id="UP000887580">
    <property type="component" value="Unplaced"/>
</dbReference>
<accession>A0AC35G6D7</accession>
<evidence type="ECO:0000313" key="2">
    <source>
        <dbReference type="WBParaSite" id="PS1159_v2.g24029.t1"/>
    </source>
</evidence>
<organism evidence="1 2">
    <name type="scientific">Panagrolaimus sp. PS1159</name>
    <dbReference type="NCBI Taxonomy" id="55785"/>
    <lineage>
        <taxon>Eukaryota</taxon>
        <taxon>Metazoa</taxon>
        <taxon>Ecdysozoa</taxon>
        <taxon>Nematoda</taxon>
        <taxon>Chromadorea</taxon>
        <taxon>Rhabditida</taxon>
        <taxon>Tylenchina</taxon>
        <taxon>Panagrolaimomorpha</taxon>
        <taxon>Panagrolaimoidea</taxon>
        <taxon>Panagrolaimidae</taxon>
        <taxon>Panagrolaimus</taxon>
    </lineage>
</organism>
<evidence type="ECO:0000313" key="1">
    <source>
        <dbReference type="Proteomes" id="UP000887580"/>
    </source>
</evidence>
<proteinExistence type="predicted"/>
<sequence length="363" mass="41677">MDNNSKMPPSSKAYEEALLTEQEALQKLEELEKEKMRWTKSLEDARKRKEYVSKTRQMKKALSPRRRSTAMNMRSPATQNNAASKVKTDVDKVEREMSPPIPELVYPDGYDPIQCVAPHQVNTEIRNLNDTFNRLFYQPCLPENNVKVPLKKAAESHIFYIYKVPNEDLVRKCIIKLDGIIADSLESATRVVFYPTSKKLPEDELFFLLTAAAGGRFILPVSYIIESNDTGEFLKPTDYSNFDYYNSKHDLDPATLAAIKMSVEIRQGFIKNGNPCFYMHNVLFAEPKGKHEDVILFLRVCGAYVQPYYGIKKDRKNEFVSNFCISLVVNSGEIPLTDNLKCSPITTPEAIKDILWRSRDQYM</sequence>
<dbReference type="WBParaSite" id="PS1159_v2.g24029.t1">
    <property type="protein sequence ID" value="PS1159_v2.g24029.t1"/>
    <property type="gene ID" value="PS1159_v2.g24029"/>
</dbReference>
<reference evidence="2" key="1">
    <citation type="submission" date="2022-11" db="UniProtKB">
        <authorList>
            <consortium name="WormBaseParasite"/>
        </authorList>
    </citation>
    <scope>IDENTIFICATION</scope>
</reference>
<name>A0AC35G6D7_9BILA</name>
<protein>
    <submittedName>
        <fullName evidence="2">Uncharacterized protein</fullName>
    </submittedName>
</protein>